<dbReference type="Proteomes" id="UP000254069">
    <property type="component" value="Unassembled WGS sequence"/>
</dbReference>
<protein>
    <submittedName>
        <fullName evidence="1">Protein of uncharacterized function (DUF3549)</fullName>
    </submittedName>
</protein>
<evidence type="ECO:0000313" key="1">
    <source>
        <dbReference type="EMBL" id="SUJ00074.1"/>
    </source>
</evidence>
<dbReference type="Pfam" id="PF12069">
    <property type="entry name" value="DUF3549"/>
    <property type="match status" value="1"/>
</dbReference>
<accession>A0A380BFG1</accession>
<sequence length="337" mass="37929">MDSITTLSELLSAANTQYQVYDLGRRVQHIDPMAFHQIEALQSPYPFPIQGHAQFALVFWDGSNQQYIWFLKLPLDERGLLVPAARSQFIQMLLEAMGENLTRELTEAQQQQMANHPFSFKPPQEKLALFNALVRKQLGQAASVQYEYACQYLSGKVAAENWQHLGLQGLADICARVNELDHSALLQQGLSKGAAEVQIALCQQLEHILLPEPLAETLFQAFKDAAPEHKVYFLRALASHPELCQQAITELDNQQALNIDALLAIAARCWYSLKQDECRKIYLEALALQEQSFFNQIFADIVAIPGIRTQVLSELRNPHRSDRLSGAIGGLFRATTE</sequence>
<name>A0A380BFG1_9GAMM</name>
<dbReference type="AlphaFoldDB" id="A0A380BFG1"/>
<dbReference type="EMBL" id="UGYO01000002">
    <property type="protein sequence ID" value="SUJ00074.1"/>
    <property type="molecule type" value="Genomic_DNA"/>
</dbReference>
<keyword evidence="2" id="KW-1185">Reference proteome</keyword>
<reference evidence="1 2" key="1">
    <citation type="submission" date="2018-06" db="EMBL/GenBank/DDBJ databases">
        <authorList>
            <consortium name="Pathogen Informatics"/>
            <person name="Doyle S."/>
        </authorList>
    </citation>
    <scope>NUCLEOTIDE SEQUENCE [LARGE SCALE GENOMIC DNA]</scope>
    <source>
        <strain evidence="1 2">NCTC10738</strain>
    </source>
</reference>
<dbReference type="RefSeq" id="WP_115390079.1">
    <property type="nucleotide sequence ID" value="NZ_CP032664.1"/>
</dbReference>
<gene>
    <name evidence="1" type="ORF">NCTC10738_03002</name>
</gene>
<proteinExistence type="predicted"/>
<organism evidence="1 2">
    <name type="scientific">Shewanella algae</name>
    <dbReference type="NCBI Taxonomy" id="38313"/>
    <lineage>
        <taxon>Bacteria</taxon>
        <taxon>Pseudomonadati</taxon>
        <taxon>Pseudomonadota</taxon>
        <taxon>Gammaproteobacteria</taxon>
        <taxon>Alteromonadales</taxon>
        <taxon>Shewanellaceae</taxon>
        <taxon>Shewanella</taxon>
    </lineage>
</organism>
<evidence type="ECO:0000313" key="2">
    <source>
        <dbReference type="Proteomes" id="UP000254069"/>
    </source>
</evidence>
<dbReference type="InterPro" id="IPR021936">
    <property type="entry name" value="DUF3549"/>
</dbReference>